<name>A0A6H1UFS0_9GAMM</name>
<dbReference type="CDD" id="cd00452">
    <property type="entry name" value="KDPG_aldolase"/>
    <property type="match status" value="1"/>
</dbReference>
<reference evidence="9 10" key="1">
    <citation type="submission" date="2020-04" db="EMBL/GenBank/DDBJ databases">
        <title>Ferrimonas sp. S7 isolated from sea water.</title>
        <authorList>
            <person name="Bae S.S."/>
            <person name="Baek K."/>
        </authorList>
    </citation>
    <scope>NUCLEOTIDE SEQUENCE [LARGE SCALE GENOMIC DNA]</scope>
    <source>
        <strain evidence="9 10">S7</strain>
    </source>
</reference>
<dbReference type="InterPro" id="IPR031337">
    <property type="entry name" value="KDPG/KHG_AS_1"/>
</dbReference>
<evidence type="ECO:0000256" key="4">
    <source>
        <dbReference type="ARBA" id="ARBA00011233"/>
    </source>
</evidence>
<dbReference type="EMBL" id="CP051180">
    <property type="protein sequence ID" value="QIZ76642.1"/>
    <property type="molecule type" value="Genomic_DNA"/>
</dbReference>
<protein>
    <recommendedName>
        <fullName evidence="5">2-dehydro-3-deoxy-phosphogluconate aldolase</fullName>
        <ecNumber evidence="5">4.1.2.14</ecNumber>
    </recommendedName>
</protein>
<sequence length="210" mass="22075">MSNQWQRQPAEVFSRSKVVPVMVINKLEDAVPLAKALVAGGISILEVTLRTDCAIEAIRAISKAVPEALIGAGTVLTPEQLDAAIEAGAQFAISPGTTPTLLQAAKQRSIPLVPGVASVSDMMVALENGYDHLKFFPAEANGGVKALTSMSGPMLQITFCPTGGINLGNYQEYLALKNVKCVGGSWIAPNDAIESGDWQRITALSKEALA</sequence>
<dbReference type="PANTHER" id="PTHR30246:SF1">
    <property type="entry name" value="2-DEHYDRO-3-DEOXY-6-PHOSPHOGALACTONATE ALDOLASE-RELATED"/>
    <property type="match status" value="1"/>
</dbReference>
<evidence type="ECO:0000313" key="10">
    <source>
        <dbReference type="Proteomes" id="UP000501602"/>
    </source>
</evidence>
<dbReference type="NCBIfam" id="NF004325">
    <property type="entry name" value="PRK05718.1"/>
    <property type="match status" value="1"/>
</dbReference>
<dbReference type="Gene3D" id="3.20.20.70">
    <property type="entry name" value="Aldolase class I"/>
    <property type="match status" value="1"/>
</dbReference>
<comment type="similarity">
    <text evidence="3">Belongs to the KHG/KDPG aldolase family.</text>
</comment>
<comment type="subunit">
    <text evidence="4">Homotrimer.</text>
</comment>
<gene>
    <name evidence="9" type="ORF">HER31_07025</name>
</gene>
<dbReference type="InterPro" id="IPR013785">
    <property type="entry name" value="Aldolase_TIM"/>
</dbReference>
<dbReference type="InterPro" id="IPR000887">
    <property type="entry name" value="Aldlse_KDPG_KHG"/>
</dbReference>
<evidence type="ECO:0000313" key="9">
    <source>
        <dbReference type="EMBL" id="QIZ76642.1"/>
    </source>
</evidence>
<keyword evidence="7" id="KW-0704">Schiff base</keyword>
<proteinExistence type="inferred from homology"/>
<dbReference type="SUPFAM" id="SSF51569">
    <property type="entry name" value="Aldolase"/>
    <property type="match status" value="1"/>
</dbReference>
<evidence type="ECO:0000256" key="8">
    <source>
        <dbReference type="ARBA" id="ARBA00023277"/>
    </source>
</evidence>
<evidence type="ECO:0000256" key="5">
    <source>
        <dbReference type="ARBA" id="ARBA00013063"/>
    </source>
</evidence>
<dbReference type="KEGG" id="fes:HER31_07025"/>
<dbReference type="Pfam" id="PF01081">
    <property type="entry name" value="Aldolase"/>
    <property type="match status" value="1"/>
</dbReference>
<dbReference type="NCBIfam" id="TIGR01182">
    <property type="entry name" value="eda"/>
    <property type="match status" value="1"/>
</dbReference>
<dbReference type="PROSITE" id="PS00160">
    <property type="entry name" value="ALDOLASE_KDPG_KHG_2"/>
    <property type="match status" value="1"/>
</dbReference>
<organism evidence="9 10">
    <name type="scientific">Ferrimonas lipolytica</name>
    <dbReference type="NCBI Taxonomy" id="2724191"/>
    <lineage>
        <taxon>Bacteria</taxon>
        <taxon>Pseudomonadati</taxon>
        <taxon>Pseudomonadota</taxon>
        <taxon>Gammaproteobacteria</taxon>
        <taxon>Alteromonadales</taxon>
        <taxon>Ferrimonadaceae</taxon>
        <taxon>Ferrimonas</taxon>
    </lineage>
</organism>
<keyword evidence="10" id="KW-1185">Reference proteome</keyword>
<dbReference type="PANTHER" id="PTHR30246">
    <property type="entry name" value="2-KETO-3-DEOXY-6-PHOSPHOGLUCONATE ALDOLASE"/>
    <property type="match status" value="1"/>
</dbReference>
<comment type="catalytic activity">
    <reaction evidence="1">
        <text>2-dehydro-3-deoxy-6-phospho-D-gluconate = D-glyceraldehyde 3-phosphate + pyruvate</text>
        <dbReference type="Rhea" id="RHEA:17089"/>
        <dbReference type="ChEBI" id="CHEBI:15361"/>
        <dbReference type="ChEBI" id="CHEBI:57569"/>
        <dbReference type="ChEBI" id="CHEBI:59776"/>
        <dbReference type="EC" id="4.1.2.14"/>
    </reaction>
</comment>
<evidence type="ECO:0000256" key="3">
    <source>
        <dbReference type="ARBA" id="ARBA00006906"/>
    </source>
</evidence>
<dbReference type="AlphaFoldDB" id="A0A6H1UFS0"/>
<evidence type="ECO:0000256" key="2">
    <source>
        <dbReference type="ARBA" id="ARBA00004736"/>
    </source>
</evidence>
<dbReference type="RefSeq" id="WP_168659904.1">
    <property type="nucleotide sequence ID" value="NZ_CP051180.1"/>
</dbReference>
<keyword evidence="6" id="KW-0456">Lyase</keyword>
<evidence type="ECO:0000256" key="1">
    <source>
        <dbReference type="ARBA" id="ARBA00000654"/>
    </source>
</evidence>
<evidence type="ECO:0000256" key="6">
    <source>
        <dbReference type="ARBA" id="ARBA00023239"/>
    </source>
</evidence>
<dbReference type="InterPro" id="IPR031338">
    <property type="entry name" value="KDPG/KHG_AS_2"/>
</dbReference>
<comment type="pathway">
    <text evidence="2">Carbohydrate acid metabolism; 2-dehydro-3-deoxy-D-gluconate degradation; D-glyceraldehyde 3-phosphate and pyruvate from 2-dehydro-3-deoxy-D-gluconate: step 2/2.</text>
</comment>
<evidence type="ECO:0000256" key="7">
    <source>
        <dbReference type="ARBA" id="ARBA00023270"/>
    </source>
</evidence>
<dbReference type="Proteomes" id="UP000501602">
    <property type="component" value="Chromosome"/>
</dbReference>
<dbReference type="EC" id="4.1.2.14" evidence="5"/>
<dbReference type="PROSITE" id="PS00159">
    <property type="entry name" value="ALDOLASE_KDPG_KHG_1"/>
    <property type="match status" value="1"/>
</dbReference>
<accession>A0A6H1UFS0</accession>
<dbReference type="GO" id="GO:0008675">
    <property type="term" value="F:2-dehydro-3-deoxy-phosphogluconate aldolase activity"/>
    <property type="evidence" value="ECO:0007669"/>
    <property type="project" value="UniProtKB-EC"/>
</dbReference>
<keyword evidence="8" id="KW-0119">Carbohydrate metabolism</keyword>